<evidence type="ECO:0000313" key="1">
    <source>
        <dbReference type="EMBL" id="BDI20927.1"/>
    </source>
</evidence>
<evidence type="ECO:0000313" key="2">
    <source>
        <dbReference type="Proteomes" id="UP001055453"/>
    </source>
</evidence>
<keyword evidence="2" id="KW-1185">Reference proteome</keyword>
<sequence>MENNIYANLNFADSLSDFKEDVTKLLELKNIEEWSGRIVKEKEETIRQAALVLAGQCIAILLHKLSQSESAHQTAINQTKGWWHTDTQRHGYTKREILTVGNVIVNLKLPYVVQKREKKRRKNLLMLDSVLC</sequence>
<proteinExistence type="predicted"/>
<dbReference type="EMBL" id="AP025734">
    <property type="protein sequence ID" value="BDI20927.1"/>
    <property type="molecule type" value="Genomic_DNA"/>
</dbReference>
<organism evidence="1 2">
    <name type="scientific">Nostoc cf. commune SO-36</name>
    <dbReference type="NCBI Taxonomy" id="449208"/>
    <lineage>
        <taxon>Bacteria</taxon>
        <taxon>Bacillati</taxon>
        <taxon>Cyanobacteriota</taxon>
        <taxon>Cyanophyceae</taxon>
        <taxon>Nostocales</taxon>
        <taxon>Nostocaceae</taxon>
        <taxon>Nostoc</taxon>
    </lineage>
</organism>
<geneLocation type="plasmid" evidence="1 2">
    <name>pANSO36B</name>
</geneLocation>
<name>A0ABM7ZC88_NOSCO</name>
<gene>
    <name evidence="1" type="ORF">ANSO36C_67290</name>
</gene>
<dbReference type="Proteomes" id="UP001055453">
    <property type="component" value="Plasmid pANSO36B"/>
</dbReference>
<reference evidence="1" key="1">
    <citation type="submission" date="2022-04" db="EMBL/GenBank/DDBJ databases">
        <title>Complete genome sequence of a cyanobacterium, Nostoc sp. SO-36, isolated in Antarctica.</title>
        <authorList>
            <person name="Kanesaki Y."/>
            <person name="Effendi D."/>
            <person name="Sakamoto T."/>
            <person name="Ohtani S."/>
            <person name="Awai K."/>
        </authorList>
    </citation>
    <scope>NUCLEOTIDE SEQUENCE</scope>
    <source>
        <strain evidence="1">SO-36</strain>
        <plasmid evidence="1">pANSO36B</plasmid>
    </source>
</reference>
<protein>
    <submittedName>
        <fullName evidence="1">Uncharacterized protein</fullName>
    </submittedName>
</protein>
<keyword evidence="1" id="KW-0614">Plasmid</keyword>
<accession>A0ABM7ZC88</accession>